<dbReference type="InterPro" id="IPR029063">
    <property type="entry name" value="SAM-dependent_MTases_sf"/>
</dbReference>
<evidence type="ECO:0000313" key="2">
    <source>
        <dbReference type="EMBL" id="SFJ44069.1"/>
    </source>
</evidence>
<dbReference type="InterPro" id="IPR041698">
    <property type="entry name" value="Methyltransf_25"/>
</dbReference>
<dbReference type="EMBL" id="FORM01000007">
    <property type="protein sequence ID" value="SFJ44069.1"/>
    <property type="molecule type" value="Genomic_DNA"/>
</dbReference>
<feature type="domain" description="Methyltransferase" evidence="1">
    <location>
        <begin position="42"/>
        <end position="133"/>
    </location>
</feature>
<gene>
    <name evidence="2" type="ORF">SAMN05443431_107239</name>
</gene>
<protein>
    <submittedName>
        <fullName evidence="2">Methyltransferase domain-containing protein</fullName>
    </submittedName>
</protein>
<name>A0A1I3REE3_9FLAO</name>
<dbReference type="Pfam" id="PF13649">
    <property type="entry name" value="Methyltransf_25"/>
    <property type="match status" value="1"/>
</dbReference>
<dbReference type="RefSeq" id="WP_090841117.1">
    <property type="nucleotide sequence ID" value="NZ_FORM01000007.1"/>
</dbReference>
<dbReference type="SUPFAM" id="SSF53335">
    <property type="entry name" value="S-adenosyl-L-methionine-dependent methyltransferases"/>
    <property type="match status" value="1"/>
</dbReference>
<keyword evidence="2" id="KW-0808">Transferase</keyword>
<evidence type="ECO:0000313" key="3">
    <source>
        <dbReference type="Proteomes" id="UP000199559"/>
    </source>
</evidence>
<dbReference type="CDD" id="cd02440">
    <property type="entry name" value="AdoMet_MTases"/>
    <property type="match status" value="1"/>
</dbReference>
<evidence type="ECO:0000259" key="1">
    <source>
        <dbReference type="Pfam" id="PF13649"/>
    </source>
</evidence>
<reference evidence="3" key="1">
    <citation type="submission" date="2016-10" db="EMBL/GenBank/DDBJ databases">
        <authorList>
            <person name="Varghese N."/>
            <person name="Submissions S."/>
        </authorList>
    </citation>
    <scope>NUCLEOTIDE SEQUENCE [LARGE SCALE GENOMIC DNA]</scope>
    <source>
        <strain evidence="3">DSM 28881</strain>
    </source>
</reference>
<organism evidence="2 3">
    <name type="scientific">Olleya namhaensis</name>
    <dbReference type="NCBI Taxonomy" id="1144750"/>
    <lineage>
        <taxon>Bacteria</taxon>
        <taxon>Pseudomonadati</taxon>
        <taxon>Bacteroidota</taxon>
        <taxon>Flavobacteriia</taxon>
        <taxon>Flavobacteriales</taxon>
        <taxon>Flavobacteriaceae</taxon>
    </lineage>
</organism>
<dbReference type="Proteomes" id="UP000199559">
    <property type="component" value="Unassembled WGS sequence"/>
</dbReference>
<dbReference type="GO" id="GO:0032259">
    <property type="term" value="P:methylation"/>
    <property type="evidence" value="ECO:0007669"/>
    <property type="project" value="UniProtKB-KW"/>
</dbReference>
<dbReference type="Gene3D" id="2.20.25.110">
    <property type="entry name" value="S-adenosyl-L-methionine-dependent methyltransferases"/>
    <property type="match status" value="1"/>
</dbReference>
<sequence length="246" mass="28519">MQSLYSNGFEKIYDNMYQSFIDYKQEYLFYNTILKDHNKDSVLEIGSGTGHLAKYFIDNQCNYQGLDYSQAMIDLAIQNNPKGLFTQGDMRNFKLSTPVKSVIITGRTSSYLLTNKDINNALQSIYTNLEPNGILCFDFIDANRFFKQIKGGTTLTHKASFNNSHYSRNSKLNTNTSNNFMFDWDSKYYKIEGHNKKLIASDTSEVRAFTKNEWELLLYLNNYKILAFIDKPAYMFDCYAVVAQKL</sequence>
<dbReference type="AlphaFoldDB" id="A0A1I3REE3"/>
<dbReference type="STRING" id="1144750.SAMN05443431_107239"/>
<dbReference type="GO" id="GO:0008168">
    <property type="term" value="F:methyltransferase activity"/>
    <property type="evidence" value="ECO:0007669"/>
    <property type="project" value="UniProtKB-KW"/>
</dbReference>
<accession>A0A1I3REE3</accession>
<keyword evidence="2" id="KW-0489">Methyltransferase</keyword>
<proteinExistence type="predicted"/>
<dbReference type="Gene3D" id="3.40.50.150">
    <property type="entry name" value="Vaccinia Virus protein VP39"/>
    <property type="match status" value="1"/>
</dbReference>
<keyword evidence="3" id="KW-1185">Reference proteome</keyword>